<protein>
    <submittedName>
        <fullName evidence="1">Uncharacterized protein</fullName>
    </submittedName>
</protein>
<dbReference type="AlphaFoldDB" id="A0A2P2R2D6"/>
<dbReference type="EMBL" id="GGEC01092884">
    <property type="protein sequence ID" value="MBX73368.1"/>
    <property type="molecule type" value="Transcribed_RNA"/>
</dbReference>
<name>A0A2P2R2D6_RHIMU</name>
<accession>A0A2P2R2D6</accession>
<organism evidence="1">
    <name type="scientific">Rhizophora mucronata</name>
    <name type="common">Asiatic mangrove</name>
    <dbReference type="NCBI Taxonomy" id="61149"/>
    <lineage>
        <taxon>Eukaryota</taxon>
        <taxon>Viridiplantae</taxon>
        <taxon>Streptophyta</taxon>
        <taxon>Embryophyta</taxon>
        <taxon>Tracheophyta</taxon>
        <taxon>Spermatophyta</taxon>
        <taxon>Magnoliopsida</taxon>
        <taxon>eudicotyledons</taxon>
        <taxon>Gunneridae</taxon>
        <taxon>Pentapetalae</taxon>
        <taxon>rosids</taxon>
        <taxon>fabids</taxon>
        <taxon>Malpighiales</taxon>
        <taxon>Rhizophoraceae</taxon>
        <taxon>Rhizophora</taxon>
    </lineage>
</organism>
<sequence length="29" mass="3357">MKHKCRIDSICNCTKTHRLHLAIAYKSKG</sequence>
<evidence type="ECO:0000313" key="1">
    <source>
        <dbReference type="EMBL" id="MBX73368.1"/>
    </source>
</evidence>
<reference evidence="1" key="1">
    <citation type="submission" date="2018-02" db="EMBL/GenBank/DDBJ databases">
        <title>Rhizophora mucronata_Transcriptome.</title>
        <authorList>
            <person name="Meera S.P."/>
            <person name="Sreeshan A."/>
            <person name="Augustine A."/>
        </authorList>
    </citation>
    <scope>NUCLEOTIDE SEQUENCE</scope>
    <source>
        <tissue evidence="1">Leaf</tissue>
    </source>
</reference>
<proteinExistence type="predicted"/>